<dbReference type="AlphaFoldDB" id="A0A699UFF2"/>
<feature type="region of interest" description="Disordered" evidence="1">
    <location>
        <begin position="17"/>
        <end position="104"/>
    </location>
</feature>
<gene>
    <name evidence="2" type="ORF">Tci_893156</name>
</gene>
<organism evidence="2">
    <name type="scientific">Tanacetum cinerariifolium</name>
    <name type="common">Dalmatian daisy</name>
    <name type="synonym">Chrysanthemum cinerariifolium</name>
    <dbReference type="NCBI Taxonomy" id="118510"/>
    <lineage>
        <taxon>Eukaryota</taxon>
        <taxon>Viridiplantae</taxon>
        <taxon>Streptophyta</taxon>
        <taxon>Embryophyta</taxon>
        <taxon>Tracheophyta</taxon>
        <taxon>Spermatophyta</taxon>
        <taxon>Magnoliopsida</taxon>
        <taxon>eudicotyledons</taxon>
        <taxon>Gunneridae</taxon>
        <taxon>Pentapetalae</taxon>
        <taxon>asterids</taxon>
        <taxon>campanulids</taxon>
        <taxon>Asterales</taxon>
        <taxon>Asteraceae</taxon>
        <taxon>Asteroideae</taxon>
        <taxon>Anthemideae</taxon>
        <taxon>Anthemidinae</taxon>
        <taxon>Tanacetum</taxon>
    </lineage>
</organism>
<feature type="compositionally biased region" description="Polar residues" evidence="1">
    <location>
        <begin position="80"/>
        <end position="95"/>
    </location>
</feature>
<feature type="compositionally biased region" description="Basic and acidic residues" evidence="1">
    <location>
        <begin position="17"/>
        <end position="54"/>
    </location>
</feature>
<sequence length="137" mass="15896">ALVDAYESDKIILDTYRETVTIKRRRDDDADKDEEPFVRPDRGQRDEEKAKSLKEPMQTTSHMEEPSHPEFDTSADDQPIVQSSQHPEWFSQLQKPPTLDRDWNKTLPAVHGSIQPWISELAKQADTRSSFNELMDT</sequence>
<feature type="non-terminal residue" evidence="2">
    <location>
        <position position="1"/>
    </location>
</feature>
<accession>A0A699UFF2</accession>
<reference evidence="2" key="1">
    <citation type="journal article" date="2019" name="Sci. Rep.">
        <title>Draft genome of Tanacetum cinerariifolium, the natural source of mosquito coil.</title>
        <authorList>
            <person name="Yamashiro T."/>
            <person name="Shiraishi A."/>
            <person name="Satake H."/>
            <person name="Nakayama K."/>
        </authorList>
    </citation>
    <scope>NUCLEOTIDE SEQUENCE</scope>
</reference>
<feature type="compositionally biased region" description="Basic and acidic residues" evidence="1">
    <location>
        <begin position="62"/>
        <end position="71"/>
    </location>
</feature>
<comment type="caution">
    <text evidence="2">The sequence shown here is derived from an EMBL/GenBank/DDBJ whole genome shotgun (WGS) entry which is preliminary data.</text>
</comment>
<evidence type="ECO:0000256" key="1">
    <source>
        <dbReference type="SAM" id="MobiDB-lite"/>
    </source>
</evidence>
<protein>
    <submittedName>
        <fullName evidence="2">Uncharacterized protein</fullName>
    </submittedName>
</protein>
<name>A0A699UFF2_TANCI</name>
<feature type="non-terminal residue" evidence="2">
    <location>
        <position position="137"/>
    </location>
</feature>
<evidence type="ECO:0000313" key="2">
    <source>
        <dbReference type="EMBL" id="GFD21187.1"/>
    </source>
</evidence>
<dbReference type="EMBL" id="BKCJ011327922">
    <property type="protein sequence ID" value="GFD21187.1"/>
    <property type="molecule type" value="Genomic_DNA"/>
</dbReference>
<proteinExistence type="predicted"/>